<dbReference type="EnsemblMetazoa" id="XM_011409184.2">
    <property type="protein sequence ID" value="XP_011407486.2"/>
    <property type="gene ID" value="LOC105314806"/>
</dbReference>
<evidence type="ECO:0000259" key="8">
    <source>
        <dbReference type="PROSITE" id="PS50089"/>
    </source>
</evidence>
<dbReference type="Gene3D" id="3.30.40.10">
    <property type="entry name" value="Zinc/RING finger domain, C3HC4 (zinc finger)"/>
    <property type="match status" value="3"/>
</dbReference>
<evidence type="ECO:0000256" key="1">
    <source>
        <dbReference type="ARBA" id="ARBA00004496"/>
    </source>
</evidence>
<evidence type="ECO:0000256" key="3">
    <source>
        <dbReference type="ARBA" id="ARBA00022723"/>
    </source>
</evidence>
<evidence type="ECO:0000313" key="12">
    <source>
        <dbReference type="Proteomes" id="UP000007879"/>
    </source>
</evidence>
<name>A0AAN0IR06_AMPQE</name>
<dbReference type="Proteomes" id="UP000007879">
    <property type="component" value="Unassembled WGS sequence"/>
</dbReference>
<evidence type="ECO:0000256" key="6">
    <source>
        <dbReference type="ARBA" id="ARBA00022833"/>
    </source>
</evidence>
<accession>A0AAN0IR06</accession>
<dbReference type="GO" id="GO:0042981">
    <property type="term" value="P:regulation of apoptotic process"/>
    <property type="evidence" value="ECO:0007669"/>
    <property type="project" value="InterPro"/>
</dbReference>
<dbReference type="InterPro" id="IPR013083">
    <property type="entry name" value="Znf_RING/FYVE/PHD"/>
</dbReference>
<evidence type="ECO:0000256" key="7">
    <source>
        <dbReference type="PROSITE-ProRule" id="PRU00207"/>
    </source>
</evidence>
<evidence type="ECO:0000256" key="5">
    <source>
        <dbReference type="ARBA" id="ARBA00022771"/>
    </source>
</evidence>
<proteinExistence type="predicted"/>
<keyword evidence="2" id="KW-0963">Cytoplasm</keyword>
<reference evidence="12" key="1">
    <citation type="journal article" date="2010" name="Nature">
        <title>The Amphimedon queenslandica genome and the evolution of animal complexity.</title>
        <authorList>
            <person name="Srivastava M."/>
            <person name="Simakov O."/>
            <person name="Chapman J."/>
            <person name="Fahey B."/>
            <person name="Gauthier M.E."/>
            <person name="Mitros T."/>
            <person name="Richards G.S."/>
            <person name="Conaco C."/>
            <person name="Dacre M."/>
            <person name="Hellsten U."/>
            <person name="Larroux C."/>
            <person name="Putnam N.H."/>
            <person name="Stanke M."/>
            <person name="Adamska M."/>
            <person name="Darling A."/>
            <person name="Degnan S.M."/>
            <person name="Oakley T.H."/>
            <person name="Plachetzki D.C."/>
            <person name="Zhai Y."/>
            <person name="Adamski M."/>
            <person name="Calcino A."/>
            <person name="Cummins S.F."/>
            <person name="Goodstein D.M."/>
            <person name="Harris C."/>
            <person name="Jackson D.J."/>
            <person name="Leys S.P."/>
            <person name="Shu S."/>
            <person name="Woodcroft B.J."/>
            <person name="Vervoort M."/>
            <person name="Kosik K.S."/>
            <person name="Manning G."/>
            <person name="Degnan B.M."/>
            <person name="Rokhsar D.S."/>
        </authorList>
    </citation>
    <scope>NUCLEOTIDE SEQUENCE [LARGE SCALE GENOMIC DNA]</scope>
</reference>
<protein>
    <recommendedName>
        <fullName evidence="13">RING-type E3 ubiquitin transferase</fullName>
    </recommendedName>
</protein>
<dbReference type="InterPro" id="IPR012227">
    <property type="entry name" value="TNF_rcpt-assoc_TRAF_met"/>
</dbReference>
<keyword evidence="5 7" id="KW-0863">Zinc-finger</keyword>
<dbReference type="AlphaFoldDB" id="A0AAN0IR06"/>
<dbReference type="GO" id="GO:0007165">
    <property type="term" value="P:signal transduction"/>
    <property type="evidence" value="ECO:0007669"/>
    <property type="project" value="InterPro"/>
</dbReference>
<evidence type="ECO:0000259" key="10">
    <source>
        <dbReference type="PROSITE" id="PS50145"/>
    </source>
</evidence>
<keyword evidence="12" id="KW-1185">Reference proteome</keyword>
<evidence type="ECO:0008006" key="13">
    <source>
        <dbReference type="Google" id="ProtNLM"/>
    </source>
</evidence>
<dbReference type="GO" id="GO:0043122">
    <property type="term" value="P:regulation of canonical NF-kappaB signal transduction"/>
    <property type="evidence" value="ECO:0007669"/>
    <property type="project" value="TreeGrafter"/>
</dbReference>
<feature type="domain" description="MATH" evidence="9">
    <location>
        <begin position="249"/>
        <end position="398"/>
    </location>
</feature>
<dbReference type="SUPFAM" id="SSF57850">
    <property type="entry name" value="RING/U-box"/>
    <property type="match status" value="1"/>
</dbReference>
<organism evidence="11 12">
    <name type="scientific">Amphimedon queenslandica</name>
    <name type="common">Sponge</name>
    <dbReference type="NCBI Taxonomy" id="400682"/>
    <lineage>
        <taxon>Eukaryota</taxon>
        <taxon>Metazoa</taxon>
        <taxon>Porifera</taxon>
        <taxon>Demospongiae</taxon>
        <taxon>Heteroscleromorpha</taxon>
        <taxon>Haplosclerida</taxon>
        <taxon>Niphatidae</taxon>
        <taxon>Amphimedon</taxon>
    </lineage>
</organism>
<feature type="zinc finger region" description="TRAF-type" evidence="7">
    <location>
        <begin position="170"/>
        <end position="224"/>
    </location>
</feature>
<feature type="zinc finger region" description="TRAF-type" evidence="7">
    <location>
        <begin position="112"/>
        <end position="156"/>
    </location>
</feature>
<dbReference type="InterPro" id="IPR001841">
    <property type="entry name" value="Znf_RING"/>
</dbReference>
<dbReference type="KEGG" id="aqu:105314806"/>
<dbReference type="SUPFAM" id="SSF49599">
    <property type="entry name" value="TRAF domain-like"/>
    <property type="match status" value="3"/>
</dbReference>
<sequence>MVTMATCDDYGGGYDFKFVDGDPPDEYQCHICTLVARDPQQVSCCYNIYCKSCLDTLKEKGQGFICPTCRSSLEGKYFKDGRAERGIKSLKVSCTNTDSGCQWMGTIKDIDTHLNNSCTYQLVPCTNGCGEKIRRSTLKTHLTDNCPERIVNCQYCNRKGRYRLITSSCHFDECPDLLIQCSNEGCNEKIPQHSLESHNETCPKAIIPCEYNTVGCNLKMRREEKEKHNEESIKHHLDIAMKKIDALQLTNQVFKLNEYTEKKEKDEDWYSPGFYTSPGGYKMSLNVYPNGNDDDDSKGTHVSCYIRLMAGKCDDTLEWPFQGEVTIELLNQLEDKNHWQYTISFDESTDGDCKRRVTEEGSSGWGTTQFVPHSELQYDAASNCQYLKNDSLYFRVSVKVTSITKPWMTSAI</sequence>
<comment type="subcellular location">
    <subcellularLocation>
        <location evidence="1">Cytoplasm</location>
    </subcellularLocation>
</comment>
<reference evidence="11" key="2">
    <citation type="submission" date="2024-06" db="UniProtKB">
        <authorList>
            <consortium name="EnsemblMetazoa"/>
        </authorList>
    </citation>
    <scope>IDENTIFICATION</scope>
</reference>
<feature type="domain" description="RING-type" evidence="8">
    <location>
        <begin position="29"/>
        <end position="70"/>
    </location>
</feature>
<dbReference type="PROSITE" id="PS50089">
    <property type="entry name" value="ZF_RING_2"/>
    <property type="match status" value="1"/>
</dbReference>
<dbReference type="Pfam" id="PF02176">
    <property type="entry name" value="zf-TRAF"/>
    <property type="match status" value="2"/>
</dbReference>
<feature type="domain" description="TRAF-type" evidence="10">
    <location>
        <begin position="170"/>
        <end position="224"/>
    </location>
</feature>
<dbReference type="PIRSF" id="PIRSF015614">
    <property type="entry name" value="TRAF"/>
    <property type="match status" value="1"/>
</dbReference>
<evidence type="ECO:0000313" key="11">
    <source>
        <dbReference type="EnsemblMetazoa" id="XP_011407486.2"/>
    </source>
</evidence>
<dbReference type="InterPro" id="IPR002083">
    <property type="entry name" value="MATH/TRAF_dom"/>
</dbReference>
<feature type="domain" description="TRAF-type" evidence="10">
    <location>
        <begin position="112"/>
        <end position="156"/>
    </location>
</feature>
<dbReference type="Gene3D" id="2.60.210.10">
    <property type="entry name" value="Apoptosis, Tumor Necrosis Factor Receptor Associated Protein 2, Chain A"/>
    <property type="match status" value="1"/>
</dbReference>
<keyword evidence="4" id="KW-0677">Repeat</keyword>
<keyword evidence="3 7" id="KW-0479">Metal-binding</keyword>
<dbReference type="Pfam" id="PF22486">
    <property type="entry name" value="MATH_2"/>
    <property type="match status" value="1"/>
</dbReference>
<keyword evidence="6 7" id="KW-0862">Zinc</keyword>
<evidence type="ECO:0000256" key="4">
    <source>
        <dbReference type="ARBA" id="ARBA00022737"/>
    </source>
</evidence>
<dbReference type="PROSITE" id="PS50145">
    <property type="entry name" value="ZF_TRAF"/>
    <property type="match status" value="2"/>
</dbReference>
<dbReference type="SMART" id="SM00061">
    <property type="entry name" value="MATH"/>
    <property type="match status" value="1"/>
</dbReference>
<dbReference type="GO" id="GO:0005737">
    <property type="term" value="C:cytoplasm"/>
    <property type="evidence" value="ECO:0007669"/>
    <property type="project" value="UniProtKB-SubCell"/>
</dbReference>
<dbReference type="PANTHER" id="PTHR10131">
    <property type="entry name" value="TNF RECEPTOR ASSOCIATED FACTOR"/>
    <property type="match status" value="1"/>
</dbReference>
<dbReference type="PANTHER" id="PTHR10131:SF94">
    <property type="entry name" value="TNF RECEPTOR-ASSOCIATED FACTOR 4"/>
    <property type="match status" value="1"/>
</dbReference>
<dbReference type="InterPro" id="IPR008974">
    <property type="entry name" value="TRAF-like"/>
</dbReference>
<evidence type="ECO:0000259" key="9">
    <source>
        <dbReference type="PROSITE" id="PS50144"/>
    </source>
</evidence>
<dbReference type="GO" id="GO:0008270">
    <property type="term" value="F:zinc ion binding"/>
    <property type="evidence" value="ECO:0007669"/>
    <property type="project" value="UniProtKB-KW"/>
</dbReference>
<evidence type="ECO:0000256" key="2">
    <source>
        <dbReference type="ARBA" id="ARBA00022490"/>
    </source>
</evidence>
<dbReference type="PROSITE" id="PS50144">
    <property type="entry name" value="MATH"/>
    <property type="match status" value="1"/>
</dbReference>
<dbReference type="RefSeq" id="XP_011407486.2">
    <property type="nucleotide sequence ID" value="XM_011409184.2"/>
</dbReference>
<dbReference type="GeneID" id="105314806"/>
<dbReference type="InterPro" id="IPR001293">
    <property type="entry name" value="Znf_TRAF"/>
</dbReference>